<evidence type="ECO:0000256" key="1">
    <source>
        <dbReference type="SAM" id="Phobius"/>
    </source>
</evidence>
<accession>A0A482THZ8</accession>
<dbReference type="AlphaFoldDB" id="A0A482THZ8"/>
<gene>
    <name evidence="2" type="ORF">DR871_014660</name>
</gene>
<dbReference type="RefSeq" id="WP_113667182.1">
    <property type="nucleotide sequence ID" value="NZ_QNVY02000006.1"/>
</dbReference>
<dbReference type="Proteomes" id="UP000253235">
    <property type="component" value="Unassembled WGS sequence"/>
</dbReference>
<evidence type="ECO:0000313" key="2">
    <source>
        <dbReference type="EMBL" id="RYJ50737.1"/>
    </source>
</evidence>
<organism evidence="2 3">
    <name type="scientific">Flavobacterium petrolei</name>
    <dbReference type="NCBI Taxonomy" id="2259594"/>
    <lineage>
        <taxon>Bacteria</taxon>
        <taxon>Pseudomonadati</taxon>
        <taxon>Bacteroidota</taxon>
        <taxon>Flavobacteriia</taxon>
        <taxon>Flavobacteriales</taxon>
        <taxon>Flavobacteriaceae</taxon>
        <taxon>Flavobacterium</taxon>
    </lineage>
</organism>
<comment type="caution">
    <text evidence="2">The sequence shown here is derived from an EMBL/GenBank/DDBJ whole genome shotgun (WGS) entry which is preliminary data.</text>
</comment>
<name>A0A482THZ8_9FLAO</name>
<feature type="transmembrane region" description="Helical" evidence="1">
    <location>
        <begin position="111"/>
        <end position="131"/>
    </location>
</feature>
<dbReference type="OrthoDB" id="100095at237"/>
<sequence length="192" mass="22062">MNVKGKIQLSFLEYTDVELNVKYGKINEINIPDVSPLVLSSLGIKQSSDYTFEKHYDSQKAPYKSNYYIRYYGGSEKQQIIFLKLNLLQIMQLRYSMRKWLIQSDDMKKDILKYIIGGLLGYGGGLFIQYVNANNNDPVTTPKAESQKSLENKYLKTETKKDTIIIKKIKNTSDLNGAEAKPKIEMNKKPKA</sequence>
<evidence type="ECO:0000313" key="3">
    <source>
        <dbReference type="Proteomes" id="UP000253235"/>
    </source>
</evidence>
<dbReference type="EMBL" id="QNVY02000006">
    <property type="protein sequence ID" value="RYJ50737.1"/>
    <property type="molecule type" value="Genomic_DNA"/>
</dbReference>
<keyword evidence="1" id="KW-0472">Membrane</keyword>
<keyword evidence="1" id="KW-0812">Transmembrane</keyword>
<protein>
    <submittedName>
        <fullName evidence="2">Uncharacterized protein</fullName>
    </submittedName>
</protein>
<keyword evidence="3" id="KW-1185">Reference proteome</keyword>
<reference evidence="2 3" key="1">
    <citation type="submission" date="2019-01" db="EMBL/GenBank/DDBJ databases">
        <title>Flavobacterium sp. nov. isolated from arctic soil.</title>
        <authorList>
            <person name="Kim D.-U."/>
        </authorList>
    </citation>
    <scope>NUCLEOTIDE SEQUENCE [LARGE SCALE GENOMIC DNA]</scope>
    <source>
        <strain evidence="2 3">Kopri-42</strain>
    </source>
</reference>
<proteinExistence type="predicted"/>
<keyword evidence="1" id="KW-1133">Transmembrane helix</keyword>